<name>A0ABU8HEA1_9BACI</name>
<dbReference type="CDD" id="cd06223">
    <property type="entry name" value="PRTases_typeI"/>
    <property type="match status" value="1"/>
</dbReference>
<dbReference type="EMBL" id="JBBAXC010000008">
    <property type="protein sequence ID" value="MEI5907597.1"/>
    <property type="molecule type" value="Genomic_DNA"/>
</dbReference>
<reference evidence="3 4" key="1">
    <citation type="journal article" date="2018" name="J. Microbiol.">
        <title>Bacillus spongiae sp. nov., isolated from sponge of Jeju Island.</title>
        <authorList>
            <person name="Lee G.E."/>
            <person name="Im W.T."/>
            <person name="Park J.S."/>
        </authorList>
    </citation>
    <scope>NUCLEOTIDE SEQUENCE [LARGE SCALE GENOMIC DNA]</scope>
    <source>
        <strain evidence="3 4">135PIL107-10</strain>
    </source>
</reference>
<dbReference type="Proteomes" id="UP001312865">
    <property type="component" value="Unassembled WGS sequence"/>
</dbReference>
<evidence type="ECO:0000259" key="2">
    <source>
        <dbReference type="Pfam" id="PF00156"/>
    </source>
</evidence>
<evidence type="ECO:0000256" key="1">
    <source>
        <dbReference type="ARBA" id="ARBA00008007"/>
    </source>
</evidence>
<evidence type="ECO:0000313" key="3">
    <source>
        <dbReference type="EMBL" id="MEI5907597.1"/>
    </source>
</evidence>
<dbReference type="InterPro" id="IPR051910">
    <property type="entry name" value="ComF/GntX_DNA_util-trans"/>
</dbReference>
<dbReference type="InterPro" id="IPR000836">
    <property type="entry name" value="PRTase_dom"/>
</dbReference>
<dbReference type="RefSeq" id="WP_336587036.1">
    <property type="nucleotide sequence ID" value="NZ_JBBAXC010000008.1"/>
</dbReference>
<accession>A0ABU8HEA1</accession>
<comment type="caution">
    <text evidence="3">The sequence shown here is derived from an EMBL/GenBank/DDBJ whole genome shotgun (WGS) entry which is preliminary data.</text>
</comment>
<gene>
    <name evidence="3" type="ORF">WAK64_11075</name>
</gene>
<proteinExistence type="inferred from homology"/>
<dbReference type="Gene3D" id="3.40.50.2020">
    <property type="match status" value="1"/>
</dbReference>
<organism evidence="3 4">
    <name type="scientific">Bacillus spongiae</name>
    <dbReference type="NCBI Taxonomy" id="2683610"/>
    <lineage>
        <taxon>Bacteria</taxon>
        <taxon>Bacillati</taxon>
        <taxon>Bacillota</taxon>
        <taxon>Bacilli</taxon>
        <taxon>Bacillales</taxon>
        <taxon>Bacillaceae</taxon>
        <taxon>Bacillus</taxon>
    </lineage>
</organism>
<sequence>MRCLYCDQKDTVPVTWTSLLRPVERKVLCDECADQFTLLTGPRCEGCSRMLEGLPQKTCADCQAWNQCVNGENSLSWNFSIFAYNEWMKQYFARYKYRGDYELSLYFRPFIKKILITMEYDILTPIPTSQQRLYERGFNQVEGLVDGLNYTDLLFKWPDEKQSKKSKQERMKKKNPFEFKNTFVVADKNIVLVDDLYTTGTTVRQAASILRAAGAGDIASLTLIRG</sequence>
<dbReference type="PANTHER" id="PTHR47505">
    <property type="entry name" value="DNA UTILIZATION PROTEIN YHGH"/>
    <property type="match status" value="1"/>
</dbReference>
<dbReference type="SUPFAM" id="SSF53271">
    <property type="entry name" value="PRTase-like"/>
    <property type="match status" value="1"/>
</dbReference>
<evidence type="ECO:0000313" key="4">
    <source>
        <dbReference type="Proteomes" id="UP001312865"/>
    </source>
</evidence>
<feature type="domain" description="Phosphoribosyltransferase" evidence="2">
    <location>
        <begin position="162"/>
        <end position="225"/>
    </location>
</feature>
<keyword evidence="4" id="KW-1185">Reference proteome</keyword>
<dbReference type="Pfam" id="PF00156">
    <property type="entry name" value="Pribosyltran"/>
    <property type="match status" value="1"/>
</dbReference>
<comment type="similarity">
    <text evidence="1">Belongs to the ComF/GntX family.</text>
</comment>
<protein>
    <submittedName>
        <fullName evidence="3">ComF family protein</fullName>
    </submittedName>
</protein>
<dbReference type="InterPro" id="IPR029057">
    <property type="entry name" value="PRTase-like"/>
</dbReference>
<dbReference type="PANTHER" id="PTHR47505:SF1">
    <property type="entry name" value="DNA UTILIZATION PROTEIN YHGH"/>
    <property type="match status" value="1"/>
</dbReference>